<evidence type="ECO:0008006" key="4">
    <source>
        <dbReference type="Google" id="ProtNLM"/>
    </source>
</evidence>
<keyword evidence="2" id="KW-1133">Transmembrane helix</keyword>
<dbReference type="PANTHER" id="PTHR43298">
    <property type="entry name" value="MULTIDRUG RESISTANCE PROTEIN NORM-RELATED"/>
    <property type="match status" value="1"/>
</dbReference>
<dbReference type="GO" id="GO:0015297">
    <property type="term" value="F:antiporter activity"/>
    <property type="evidence" value="ECO:0007669"/>
    <property type="project" value="InterPro"/>
</dbReference>
<feature type="transmembrane region" description="Helical" evidence="2">
    <location>
        <begin position="49"/>
        <end position="75"/>
    </location>
</feature>
<keyword evidence="2" id="KW-0472">Membrane</keyword>
<sequence>MGVEGAAAATLLAQAVSAILLTLALRYHGTRPFDSFKPFAKAFMEDIRLIIRWTLPIALESLLFTALSMLLSRMINAYGTDVTAAQRVASQVESLSWLIGGGFASALTAYVGQNFGAGKWRRIRRGFKMSSALMSVWGMIVTSVLLFAGGPLFRVFIPGNEAVVRAGIDYLRILAISQLFQCLEGIAAGAFRGMGRTIPPFITSATSNLLRLVAAVFLSRGPMGLHGIYWAVAIGAAVRGAWIYLWYLRHARTLPREDGVAAAVQ</sequence>
<dbReference type="GO" id="GO:0005886">
    <property type="term" value="C:plasma membrane"/>
    <property type="evidence" value="ECO:0007669"/>
    <property type="project" value="TreeGrafter"/>
</dbReference>
<dbReference type="Pfam" id="PF01554">
    <property type="entry name" value="MatE"/>
    <property type="match status" value="1"/>
</dbReference>
<dbReference type="GO" id="GO:0042910">
    <property type="term" value="F:xenobiotic transmembrane transporter activity"/>
    <property type="evidence" value="ECO:0007669"/>
    <property type="project" value="InterPro"/>
</dbReference>
<dbReference type="InterPro" id="IPR050222">
    <property type="entry name" value="MATE_MdtK"/>
</dbReference>
<feature type="transmembrane region" description="Helical" evidence="2">
    <location>
        <begin position="95"/>
        <end position="112"/>
    </location>
</feature>
<gene>
    <name evidence="3" type="ORF">SDC9_105565</name>
</gene>
<feature type="transmembrane region" description="Helical" evidence="2">
    <location>
        <begin position="132"/>
        <end position="153"/>
    </location>
</feature>
<dbReference type="AlphaFoldDB" id="A0A645AZV3"/>
<keyword evidence="2" id="KW-0812">Transmembrane</keyword>
<evidence type="ECO:0000313" key="3">
    <source>
        <dbReference type="EMBL" id="MPM58732.1"/>
    </source>
</evidence>
<protein>
    <recommendedName>
        <fullName evidence="4">FMN/FAD exporter YeeO</fullName>
    </recommendedName>
</protein>
<name>A0A645AZV3_9ZZZZ</name>
<comment type="caution">
    <text evidence="3">The sequence shown here is derived from an EMBL/GenBank/DDBJ whole genome shotgun (WGS) entry which is preliminary data.</text>
</comment>
<dbReference type="PANTHER" id="PTHR43298:SF2">
    <property type="entry name" value="FMN_FAD EXPORTER YEEO-RELATED"/>
    <property type="match status" value="1"/>
</dbReference>
<proteinExistence type="predicted"/>
<feature type="transmembrane region" description="Helical" evidence="2">
    <location>
        <begin position="227"/>
        <end position="247"/>
    </location>
</feature>
<organism evidence="3">
    <name type="scientific">bioreactor metagenome</name>
    <dbReference type="NCBI Taxonomy" id="1076179"/>
    <lineage>
        <taxon>unclassified sequences</taxon>
        <taxon>metagenomes</taxon>
        <taxon>ecological metagenomes</taxon>
    </lineage>
</organism>
<keyword evidence="1" id="KW-0813">Transport</keyword>
<dbReference type="EMBL" id="VSSQ01016924">
    <property type="protein sequence ID" value="MPM58732.1"/>
    <property type="molecule type" value="Genomic_DNA"/>
</dbReference>
<feature type="transmembrane region" description="Helical" evidence="2">
    <location>
        <begin position="6"/>
        <end position="28"/>
    </location>
</feature>
<evidence type="ECO:0000256" key="1">
    <source>
        <dbReference type="ARBA" id="ARBA00022448"/>
    </source>
</evidence>
<evidence type="ECO:0000256" key="2">
    <source>
        <dbReference type="SAM" id="Phobius"/>
    </source>
</evidence>
<accession>A0A645AZV3</accession>
<reference evidence="3" key="1">
    <citation type="submission" date="2019-08" db="EMBL/GenBank/DDBJ databases">
        <authorList>
            <person name="Kucharzyk K."/>
            <person name="Murdoch R.W."/>
            <person name="Higgins S."/>
            <person name="Loffler F."/>
        </authorList>
    </citation>
    <scope>NUCLEOTIDE SEQUENCE</scope>
</reference>
<dbReference type="InterPro" id="IPR002528">
    <property type="entry name" value="MATE_fam"/>
</dbReference>